<evidence type="ECO:0000256" key="1">
    <source>
        <dbReference type="ARBA" id="ARBA00022618"/>
    </source>
</evidence>
<gene>
    <name evidence="5" type="ORF">CRD60_01290</name>
</gene>
<evidence type="ECO:0000259" key="3">
    <source>
        <dbReference type="Pfam" id="PF02875"/>
    </source>
</evidence>
<accession>A0A366KAQ1</accession>
<organism evidence="5 6">
    <name type="scientific">Bifidobacterium aemilianum</name>
    <dbReference type="NCBI Taxonomy" id="2493120"/>
    <lineage>
        <taxon>Bacteria</taxon>
        <taxon>Bacillati</taxon>
        <taxon>Actinomycetota</taxon>
        <taxon>Actinomycetes</taxon>
        <taxon>Bifidobacteriales</taxon>
        <taxon>Bifidobacteriaceae</taxon>
        <taxon>Bifidobacterium</taxon>
    </lineage>
</organism>
<evidence type="ECO:0000256" key="2">
    <source>
        <dbReference type="ARBA" id="ARBA00023306"/>
    </source>
</evidence>
<dbReference type="Gene3D" id="3.40.1390.10">
    <property type="entry name" value="MurE/MurF, N-terminal domain"/>
    <property type="match status" value="1"/>
</dbReference>
<dbReference type="InterPro" id="IPR035911">
    <property type="entry name" value="MurE/MurF_N"/>
</dbReference>
<proteinExistence type="predicted"/>
<comment type="caution">
    <text evidence="5">The sequence shown here is derived from an EMBL/GenBank/DDBJ whole genome shotgun (WGS) entry which is preliminary data.</text>
</comment>
<sequence length="535" mass="58130">MTAPQAPTQKGPVHRQGLTYADAARILQEHGLLREIIQGDLWTLNPDRIQGLDLPIASISYDSRQVTTGTMLFVKGNFKAHYLQGLDTKGLTCYVAETEYSAMTTAAGLIVSDVHQAMCLLAAEFHGHPERRMTLVGITGTKGKTTSTYLLHAILNDYSHGRAAMSSSAGICLDGRSYQHAELTTPESLDLFAMLRQAADQGMDYFVMEVSSQAYKVNRVYGLTFDVGAFLNISPDHISPIEHPTFEDYLYCKRRLIANSRTLVLGAGCDHEDLLKEDARRAGIAVSRFAAARRGGKDPLTTSQPGDLTALIGEQPTQGYELLKAGHRLGTFHLSMDGDVNILNAVGAQAMALACGIPADDPSLHAVDQVQVPGRMEHFISKDGIVVYIDFAHNYLSSKTLVDEVEALYGNRNPRITMVCGSTGGKALDRREGIVKGGLGRVESFIFTMDDPNDENPQAIAEEMRSYVTDPKASSQIILDREAALAAAVQGARAHADRLNVILAIGKGSDQYMVLKGRKKAYRGDRAALLEAMGD</sequence>
<protein>
    <submittedName>
        <fullName evidence="5">UDP-N-acetylmuramoyl-L-alanyl-D-glutamate--2, 6-diaminopimelate ligase</fullName>
    </submittedName>
</protein>
<evidence type="ECO:0000259" key="4">
    <source>
        <dbReference type="Pfam" id="PF08245"/>
    </source>
</evidence>
<dbReference type="AlphaFoldDB" id="A0A366KAQ1"/>
<dbReference type="Proteomes" id="UP000252530">
    <property type="component" value="Unassembled WGS sequence"/>
</dbReference>
<feature type="domain" description="Mur ligase central" evidence="4">
    <location>
        <begin position="138"/>
        <end position="351"/>
    </location>
</feature>
<keyword evidence="1" id="KW-0132">Cell division</keyword>
<dbReference type="Gene3D" id="3.90.190.20">
    <property type="entry name" value="Mur ligase, C-terminal domain"/>
    <property type="match status" value="1"/>
</dbReference>
<dbReference type="PANTHER" id="PTHR23135">
    <property type="entry name" value="MUR LIGASE FAMILY MEMBER"/>
    <property type="match status" value="1"/>
</dbReference>
<dbReference type="SUPFAM" id="SSF53623">
    <property type="entry name" value="MurD-like peptide ligases, catalytic domain"/>
    <property type="match status" value="1"/>
</dbReference>
<dbReference type="EMBL" id="PDCG01000001">
    <property type="protein sequence ID" value="RBP98679.1"/>
    <property type="molecule type" value="Genomic_DNA"/>
</dbReference>
<dbReference type="InterPro" id="IPR013221">
    <property type="entry name" value="Mur_ligase_cen"/>
</dbReference>
<name>A0A366KAQ1_9BIFI</name>
<feature type="domain" description="Mur ligase C-terminal" evidence="3">
    <location>
        <begin position="374"/>
        <end position="508"/>
    </location>
</feature>
<dbReference type="GO" id="GO:0005524">
    <property type="term" value="F:ATP binding"/>
    <property type="evidence" value="ECO:0007669"/>
    <property type="project" value="InterPro"/>
</dbReference>
<dbReference type="Gene3D" id="3.40.1190.10">
    <property type="entry name" value="Mur-like, catalytic domain"/>
    <property type="match status" value="1"/>
</dbReference>
<dbReference type="Pfam" id="PF08245">
    <property type="entry name" value="Mur_ligase_M"/>
    <property type="match status" value="1"/>
</dbReference>
<keyword evidence="2" id="KW-0131">Cell cycle</keyword>
<dbReference type="InterPro" id="IPR036565">
    <property type="entry name" value="Mur-like_cat_sf"/>
</dbReference>
<dbReference type="RefSeq" id="WP_113859651.1">
    <property type="nucleotide sequence ID" value="NZ_PDCG01000001.1"/>
</dbReference>
<dbReference type="InterPro" id="IPR036615">
    <property type="entry name" value="Mur_ligase_C_dom_sf"/>
</dbReference>
<dbReference type="InterPro" id="IPR004101">
    <property type="entry name" value="Mur_ligase_C"/>
</dbReference>
<dbReference type="OrthoDB" id="9800958at2"/>
<dbReference type="SUPFAM" id="SSF63418">
    <property type="entry name" value="MurE/MurF N-terminal domain"/>
    <property type="match status" value="1"/>
</dbReference>
<keyword evidence="5" id="KW-0436">Ligase</keyword>
<dbReference type="Pfam" id="PF02875">
    <property type="entry name" value="Mur_ligase_C"/>
    <property type="match status" value="1"/>
</dbReference>
<dbReference type="GO" id="GO:0016881">
    <property type="term" value="F:acid-amino acid ligase activity"/>
    <property type="evidence" value="ECO:0007669"/>
    <property type="project" value="InterPro"/>
</dbReference>
<reference evidence="5 6" key="1">
    <citation type="submission" date="2017-10" db="EMBL/GenBank/DDBJ databases">
        <title>Bifidobacterium xylocopum sp. nov. and Bifidobacterium aemilianum sp. nov., from the carpenter bee (Xylocopa violacea) digestive tract.</title>
        <authorList>
            <person name="Alberoni D."/>
            <person name="Baffoni L."/>
            <person name="Di Gioia D."/>
            <person name="Gaggia F."/>
            <person name="Biavati B."/>
        </authorList>
    </citation>
    <scope>NUCLEOTIDE SEQUENCE [LARGE SCALE GENOMIC DNA]</scope>
    <source>
        <strain evidence="5 6">XV10</strain>
    </source>
</reference>
<dbReference type="PANTHER" id="PTHR23135:SF4">
    <property type="entry name" value="UDP-N-ACETYLMURAMOYL-L-ALANYL-D-GLUTAMATE--2,6-DIAMINOPIMELATE LIGASE MURE HOMOLOG, CHLOROPLASTIC"/>
    <property type="match status" value="1"/>
</dbReference>
<dbReference type="SUPFAM" id="SSF53244">
    <property type="entry name" value="MurD-like peptide ligases, peptide-binding domain"/>
    <property type="match status" value="1"/>
</dbReference>
<keyword evidence="6" id="KW-1185">Reference proteome</keyword>
<dbReference type="GO" id="GO:0051301">
    <property type="term" value="P:cell division"/>
    <property type="evidence" value="ECO:0007669"/>
    <property type="project" value="UniProtKB-KW"/>
</dbReference>
<evidence type="ECO:0000313" key="5">
    <source>
        <dbReference type="EMBL" id="RBP98679.1"/>
    </source>
</evidence>
<evidence type="ECO:0000313" key="6">
    <source>
        <dbReference type="Proteomes" id="UP000252530"/>
    </source>
</evidence>